<reference evidence="2" key="2">
    <citation type="submission" date="2021-06" db="EMBL/GenBank/DDBJ databases">
        <title>Genomic Description and Analysis of Intracellular Bacteria, Candidatus Berkiella cookevillensis and Candidatus Berkiella aquae.</title>
        <authorList>
            <person name="Kidane D.T."/>
            <person name="Mehari Y.T."/>
            <person name="Rice F.C."/>
            <person name="Arivett B.A."/>
            <person name="Farone A.L."/>
            <person name="Berk S.G."/>
            <person name="Farone M.B."/>
        </authorList>
    </citation>
    <scope>NUCLEOTIDE SEQUENCE</scope>
    <source>
        <strain evidence="2">CC99</strain>
    </source>
</reference>
<protein>
    <submittedName>
        <fullName evidence="2">Uncharacterized protein</fullName>
    </submittedName>
</protein>
<dbReference type="RefSeq" id="WP_158003227.1">
    <property type="nucleotide sequence ID" value="NZ_LKHV02000001.1"/>
</dbReference>
<keyword evidence="1" id="KW-0812">Transmembrane</keyword>
<keyword evidence="1" id="KW-0472">Membrane</keyword>
<proteinExistence type="predicted"/>
<accession>A0AAE3L4V5</accession>
<comment type="caution">
    <text evidence="2">The sequence shown here is derived from an EMBL/GenBank/DDBJ whole genome shotgun (WGS) entry which is preliminary data.</text>
</comment>
<dbReference type="EMBL" id="LKHV02000001">
    <property type="protein sequence ID" value="MCS5709007.1"/>
    <property type="molecule type" value="Genomic_DNA"/>
</dbReference>
<name>A0AAE3L4V5_9GAMM</name>
<keyword evidence="1" id="KW-1133">Transmembrane helix</keyword>
<dbReference type="Proteomes" id="UP000051494">
    <property type="component" value="Unassembled WGS sequence"/>
</dbReference>
<sequence length="48" mass="5114">MTVVPAYMFTLFANGVEITILAAALCSLPAIFGEILNDPMAICPIQND</sequence>
<dbReference type="AlphaFoldDB" id="A0AAE3L4V5"/>
<evidence type="ECO:0000313" key="2">
    <source>
        <dbReference type="EMBL" id="MCS5709007.1"/>
    </source>
</evidence>
<evidence type="ECO:0000256" key="1">
    <source>
        <dbReference type="SAM" id="Phobius"/>
    </source>
</evidence>
<keyword evidence="3" id="KW-1185">Reference proteome</keyword>
<feature type="transmembrane region" description="Helical" evidence="1">
    <location>
        <begin position="6"/>
        <end position="32"/>
    </location>
</feature>
<evidence type="ECO:0000313" key="3">
    <source>
        <dbReference type="Proteomes" id="UP000051494"/>
    </source>
</evidence>
<organism evidence="2 3">
    <name type="scientific">Candidatus Berkiella cookevillensis</name>
    <dbReference type="NCBI Taxonomy" id="437022"/>
    <lineage>
        <taxon>Bacteria</taxon>
        <taxon>Pseudomonadati</taxon>
        <taxon>Pseudomonadota</taxon>
        <taxon>Gammaproteobacteria</taxon>
        <taxon>Candidatus Berkiellales</taxon>
        <taxon>Candidatus Berkiellaceae</taxon>
        <taxon>Candidatus Berkiella</taxon>
    </lineage>
</organism>
<reference evidence="2" key="1">
    <citation type="journal article" date="2016" name="Genome Announc.">
        <title>Draft Genome Sequences of Two Novel Amoeba-Resistant Intranuclear Bacteria, 'Candidatus Berkiella cookevillensis' and 'Candidatus Berkiella aquae'.</title>
        <authorList>
            <person name="Mehari Y.T."/>
            <person name="Arivett B.A."/>
            <person name="Farone A.L."/>
            <person name="Gunderson J.H."/>
            <person name="Farone M.B."/>
        </authorList>
    </citation>
    <scope>NUCLEOTIDE SEQUENCE</scope>
    <source>
        <strain evidence="2">CC99</strain>
    </source>
</reference>
<gene>
    <name evidence="2" type="ORF">CC99x_008840</name>
</gene>